<dbReference type="Proteomes" id="UP000031575">
    <property type="component" value="Unassembled WGS sequence"/>
</dbReference>
<protein>
    <recommendedName>
        <fullName evidence="4">Ubiquitin-like protease family profile domain-containing protein</fullName>
    </recommendedName>
</protein>
<evidence type="ECO:0000256" key="1">
    <source>
        <dbReference type="SAM" id="MobiDB-lite"/>
    </source>
</evidence>
<feature type="compositionally biased region" description="Polar residues" evidence="1">
    <location>
        <begin position="230"/>
        <end position="242"/>
    </location>
</feature>
<proteinExistence type="predicted"/>
<dbReference type="InterPro" id="IPR038765">
    <property type="entry name" value="Papain-like_cys_pep_sf"/>
</dbReference>
<dbReference type="RefSeq" id="XP_040617851.1">
    <property type="nucleotide sequence ID" value="XM_040758650.1"/>
</dbReference>
<feature type="region of interest" description="Disordered" evidence="1">
    <location>
        <begin position="613"/>
        <end position="633"/>
    </location>
</feature>
<dbReference type="SUPFAM" id="SSF54001">
    <property type="entry name" value="Cysteine proteinases"/>
    <property type="match status" value="1"/>
</dbReference>
<organism evidence="2 3">
    <name type="scientific">Sporothrix brasiliensis 5110</name>
    <dbReference type="NCBI Taxonomy" id="1398154"/>
    <lineage>
        <taxon>Eukaryota</taxon>
        <taxon>Fungi</taxon>
        <taxon>Dikarya</taxon>
        <taxon>Ascomycota</taxon>
        <taxon>Pezizomycotina</taxon>
        <taxon>Sordariomycetes</taxon>
        <taxon>Sordariomycetidae</taxon>
        <taxon>Ophiostomatales</taxon>
        <taxon>Ophiostomataceae</taxon>
        <taxon>Sporothrix</taxon>
    </lineage>
</organism>
<feature type="compositionally biased region" description="Polar residues" evidence="1">
    <location>
        <begin position="513"/>
        <end position="524"/>
    </location>
</feature>
<evidence type="ECO:0008006" key="4">
    <source>
        <dbReference type="Google" id="ProtNLM"/>
    </source>
</evidence>
<dbReference type="HOGENOM" id="CLU_399650_0_0_1"/>
<name>A0A0C2IL59_9PEZI</name>
<sequence length="689" mass="75353">MSADNTVEARAMQGDDIRRKVAHITAVLRHRHGDAAAAATAAVDEFVAACNTLPPGPGQTATDLVSALGRSTCRRLEEAALRSFERQLRRRTRPDGTMPHMPRALAELQSAAKAWCLSPLVLLAEFADAPKSDHFWRLLARLARSRSQGAWPDVRERLQAARHRRRYDRLARRQGVSYIQPWAIPDIMDVLKQHEKESEEGQDEEEEREGEREEEREQEQEQRQVHQHANDNNIARTRQGNAATGLASHRPTALSDTLDSANTTLPKPHGPNSDGVSGENGATEAGDATLSDAIYVSGSEQTNVWRFAYGWWLPTDVVHRLCSSLVHIQPNVFQFAASGAGVASSADGMKGILSPCRAQPDGATSTIIVPVRIKISYHWILATLCPFEKVVSVYDPQPGSPLSHTEIAAALDDVLTYEQMSSGVETLAVADWALVMRSCPTQVNSIDTGVAVIALSLYCLVGRAMPTSMDSWLWRRMLAFYLTRLSPDDAAQTTKDIALATLFAQTLSARNIHTPADTTSTNPSAFAAEPPPQQSDGDKGHMDAGRNLIGGIQQQPLVGRNIHAQRSSVIEGRAVWAAAAQLASRAKTDARRKRDDIASELQRVVDALFHHNTQSDTRRHTRHRDAKTAVEGDDDTLTTSVRRLEAAVKTAEADMAGIAAVVNGIRAVLDDLDTLLPSTRRQSRTGSLD</sequence>
<evidence type="ECO:0000313" key="2">
    <source>
        <dbReference type="EMBL" id="KIH89841.1"/>
    </source>
</evidence>
<evidence type="ECO:0000313" key="3">
    <source>
        <dbReference type="Proteomes" id="UP000031575"/>
    </source>
</evidence>
<dbReference type="Gene3D" id="3.40.395.10">
    <property type="entry name" value="Adenoviral Proteinase, Chain A"/>
    <property type="match status" value="1"/>
</dbReference>
<dbReference type="OrthoDB" id="5234862at2759"/>
<feature type="region of interest" description="Disordered" evidence="1">
    <location>
        <begin position="513"/>
        <end position="546"/>
    </location>
</feature>
<feature type="region of interest" description="Disordered" evidence="1">
    <location>
        <begin position="194"/>
        <end position="284"/>
    </location>
</feature>
<comment type="caution">
    <text evidence="2">The sequence shown here is derived from an EMBL/GenBank/DDBJ whole genome shotgun (WGS) entry which is preliminary data.</text>
</comment>
<dbReference type="VEuPathDB" id="FungiDB:SPBR_00331"/>
<feature type="compositionally biased region" description="Polar residues" evidence="1">
    <location>
        <begin position="254"/>
        <end position="265"/>
    </location>
</feature>
<dbReference type="EMBL" id="AWTV01000008">
    <property type="protein sequence ID" value="KIH89841.1"/>
    <property type="molecule type" value="Genomic_DNA"/>
</dbReference>
<dbReference type="GeneID" id="63673571"/>
<accession>A0A0C2IL59</accession>
<feature type="compositionally biased region" description="Basic and acidic residues" evidence="1">
    <location>
        <begin position="209"/>
        <end position="224"/>
    </location>
</feature>
<gene>
    <name evidence="2" type="ORF">SPBR_00331</name>
</gene>
<reference evidence="2 3" key="1">
    <citation type="journal article" date="2014" name="BMC Genomics">
        <title>Comparative genomics of the major fungal agents of human and animal Sporotrichosis: Sporothrix schenckii and Sporothrix brasiliensis.</title>
        <authorList>
            <person name="Teixeira M.M."/>
            <person name="de Almeida L.G."/>
            <person name="Kubitschek-Barreira P."/>
            <person name="Alves F.L."/>
            <person name="Kioshima E.S."/>
            <person name="Abadio A.K."/>
            <person name="Fernandes L."/>
            <person name="Derengowski L.S."/>
            <person name="Ferreira K.S."/>
            <person name="Souza R.C."/>
            <person name="Ruiz J.C."/>
            <person name="de Andrade N.C."/>
            <person name="Paes H.C."/>
            <person name="Nicola A.M."/>
            <person name="Albuquerque P."/>
            <person name="Gerber A.L."/>
            <person name="Martins V.P."/>
            <person name="Peconick L.D."/>
            <person name="Neto A.V."/>
            <person name="Chaucanez C.B."/>
            <person name="Silva P.A."/>
            <person name="Cunha O.L."/>
            <person name="de Oliveira F.F."/>
            <person name="dos Santos T.C."/>
            <person name="Barros A.L."/>
            <person name="Soares M.A."/>
            <person name="de Oliveira L.M."/>
            <person name="Marini M.M."/>
            <person name="Villalobos-Duno H."/>
            <person name="Cunha M.M."/>
            <person name="de Hoog S."/>
            <person name="da Silveira J.F."/>
            <person name="Henrissat B."/>
            <person name="Nino-Vega G.A."/>
            <person name="Cisalpino P.S."/>
            <person name="Mora-Montes H.M."/>
            <person name="Almeida S.R."/>
            <person name="Stajich J.E."/>
            <person name="Lopes-Bezerra L.M."/>
            <person name="Vasconcelos A.T."/>
            <person name="Felipe M.S."/>
        </authorList>
    </citation>
    <scope>NUCLEOTIDE SEQUENCE [LARGE SCALE GENOMIC DNA]</scope>
    <source>
        <strain evidence="2 3">5110</strain>
    </source>
</reference>
<keyword evidence="3" id="KW-1185">Reference proteome</keyword>
<dbReference type="AlphaFoldDB" id="A0A0C2IL59"/>